<keyword evidence="3" id="KW-1185">Reference proteome</keyword>
<name>A0A078L462_9GAMM</name>
<feature type="compositionally biased region" description="Basic and acidic residues" evidence="1">
    <location>
        <begin position="69"/>
        <end position="85"/>
    </location>
</feature>
<evidence type="ECO:0000313" key="3">
    <source>
        <dbReference type="Proteomes" id="UP000044071"/>
    </source>
</evidence>
<gene>
    <name evidence="2" type="ORF">BN59_03046</name>
</gene>
<protein>
    <submittedName>
        <fullName evidence="2">Uncharacterized protein</fullName>
    </submittedName>
</protein>
<accession>A0A078L462</accession>
<dbReference type="RefSeq" id="WP_245614363.1">
    <property type="nucleotide sequence ID" value="NZ_CCVW01000004.1"/>
</dbReference>
<reference evidence="2 3" key="1">
    <citation type="submission" date="2014-06" db="EMBL/GenBank/DDBJ databases">
        <authorList>
            <person name="Urmite Genomes Urmite Genomes"/>
        </authorList>
    </citation>
    <scope>NUCLEOTIDE SEQUENCE [LARGE SCALE GENOMIC DNA]</scope>
</reference>
<dbReference type="AlphaFoldDB" id="A0A078L462"/>
<evidence type="ECO:0000256" key="1">
    <source>
        <dbReference type="SAM" id="MobiDB-lite"/>
    </source>
</evidence>
<evidence type="ECO:0000313" key="2">
    <source>
        <dbReference type="EMBL" id="CDZ78733.1"/>
    </source>
</evidence>
<dbReference type="eggNOG" id="ENOG5032BIG">
    <property type="taxonomic scope" value="Bacteria"/>
</dbReference>
<dbReference type="EMBL" id="CCSB01000004">
    <property type="protein sequence ID" value="CDZ78733.1"/>
    <property type="molecule type" value="Genomic_DNA"/>
</dbReference>
<sequence>MTPAKELPIVIEKSQEDIDQIIALVHSSNLPEGTKPFVIGCIHLASWIPRALVEHKITVSNLKRLIFGKGDKTTKQQDKSPKAEESETSPSNDESHEPKEPTGHGRLPHTTYINAQEHTIALESLNAGQLCPHHCGGRLYSINPRVIPPKNK</sequence>
<feature type="compositionally biased region" description="Basic and acidic residues" evidence="1">
    <location>
        <begin position="93"/>
        <end position="103"/>
    </location>
</feature>
<dbReference type="Proteomes" id="UP000044071">
    <property type="component" value="Unassembled WGS sequence"/>
</dbReference>
<feature type="region of interest" description="Disordered" evidence="1">
    <location>
        <begin position="68"/>
        <end position="109"/>
    </location>
</feature>
<proteinExistence type="predicted"/>
<organism evidence="2 3">
    <name type="scientific">Legionella massiliensis</name>
    <dbReference type="NCBI Taxonomy" id="1034943"/>
    <lineage>
        <taxon>Bacteria</taxon>
        <taxon>Pseudomonadati</taxon>
        <taxon>Pseudomonadota</taxon>
        <taxon>Gammaproteobacteria</taxon>
        <taxon>Legionellales</taxon>
        <taxon>Legionellaceae</taxon>
        <taxon>Legionella</taxon>
    </lineage>
</organism>